<gene>
    <name evidence="3" type="ORF">NB231_10783</name>
</gene>
<dbReference type="Proteomes" id="UP000003374">
    <property type="component" value="Unassembled WGS sequence"/>
</dbReference>
<proteinExistence type="predicted"/>
<dbReference type="Gene3D" id="2.20.130.30">
    <property type="entry name" value="Protein of unknown function DUF2782"/>
    <property type="match status" value="1"/>
</dbReference>
<dbReference type="AlphaFoldDB" id="A4BNY4"/>
<evidence type="ECO:0000313" key="4">
    <source>
        <dbReference type="Proteomes" id="UP000003374"/>
    </source>
</evidence>
<feature type="compositionally biased region" description="Polar residues" evidence="1">
    <location>
        <begin position="26"/>
        <end position="36"/>
    </location>
</feature>
<dbReference type="STRING" id="314278.NB231_10783"/>
<feature type="region of interest" description="Disordered" evidence="1">
    <location>
        <begin position="25"/>
        <end position="48"/>
    </location>
</feature>
<feature type="chain" id="PRO_5002666685" description="DUF2782 domain-containing protein" evidence="2">
    <location>
        <begin position="25"/>
        <end position="127"/>
    </location>
</feature>
<feature type="signal peptide" evidence="2">
    <location>
        <begin position="1"/>
        <end position="24"/>
    </location>
</feature>
<comment type="caution">
    <text evidence="3">The sequence shown here is derived from an EMBL/GenBank/DDBJ whole genome shotgun (WGS) entry which is preliminary data.</text>
</comment>
<evidence type="ECO:0000256" key="1">
    <source>
        <dbReference type="SAM" id="MobiDB-lite"/>
    </source>
</evidence>
<evidence type="ECO:0000256" key="2">
    <source>
        <dbReference type="SAM" id="SignalP"/>
    </source>
</evidence>
<organism evidence="3 4">
    <name type="scientific">Nitrococcus mobilis Nb-231</name>
    <dbReference type="NCBI Taxonomy" id="314278"/>
    <lineage>
        <taxon>Bacteria</taxon>
        <taxon>Pseudomonadati</taxon>
        <taxon>Pseudomonadota</taxon>
        <taxon>Gammaproteobacteria</taxon>
        <taxon>Chromatiales</taxon>
        <taxon>Ectothiorhodospiraceae</taxon>
        <taxon>Nitrococcus</taxon>
    </lineage>
</organism>
<keyword evidence="2" id="KW-0732">Signal</keyword>
<name>A4BNY4_9GAMM</name>
<dbReference type="OrthoDB" id="5296182at2"/>
<dbReference type="HOGENOM" id="CLU_145353_0_0_6"/>
<sequence>MYQARVFIVAAALALLGSGGTVTAADSSGATVRQSSPPQAPHIVPPPPPQELTKGEAIEPGVTIIHRDGAEFHEYSAGGRVYAVKVIPRGGIPYWFYDIDGDGRVGEILEDPLQEIPQTVQWQILSW</sequence>
<evidence type="ECO:0008006" key="5">
    <source>
        <dbReference type="Google" id="ProtNLM"/>
    </source>
</evidence>
<dbReference type="EMBL" id="AAOF01000002">
    <property type="protein sequence ID" value="EAR22933.1"/>
    <property type="molecule type" value="Genomic_DNA"/>
</dbReference>
<dbReference type="RefSeq" id="WP_005002433.1">
    <property type="nucleotide sequence ID" value="NZ_CH672427.1"/>
</dbReference>
<protein>
    <recommendedName>
        <fullName evidence="5">DUF2782 domain-containing protein</fullName>
    </recommendedName>
</protein>
<reference evidence="3 4" key="1">
    <citation type="submission" date="2006-02" db="EMBL/GenBank/DDBJ databases">
        <authorList>
            <person name="Waterbury J."/>
            <person name="Ferriera S."/>
            <person name="Johnson J."/>
            <person name="Kravitz S."/>
            <person name="Halpern A."/>
            <person name="Remington K."/>
            <person name="Beeson K."/>
            <person name="Tran B."/>
            <person name="Rogers Y.-H."/>
            <person name="Friedman R."/>
            <person name="Venter J.C."/>
        </authorList>
    </citation>
    <scope>NUCLEOTIDE SEQUENCE [LARGE SCALE GENOMIC DNA]</scope>
    <source>
        <strain evidence="3 4">Nb-231</strain>
    </source>
</reference>
<dbReference type="InterPro" id="IPR021357">
    <property type="entry name" value="DUF2782"/>
</dbReference>
<accession>A4BNY4</accession>
<dbReference type="Pfam" id="PF11191">
    <property type="entry name" value="DUF2782"/>
    <property type="match status" value="1"/>
</dbReference>
<feature type="compositionally biased region" description="Pro residues" evidence="1">
    <location>
        <begin position="38"/>
        <end position="48"/>
    </location>
</feature>
<keyword evidence="4" id="KW-1185">Reference proteome</keyword>
<evidence type="ECO:0000313" key="3">
    <source>
        <dbReference type="EMBL" id="EAR22933.1"/>
    </source>
</evidence>